<dbReference type="AlphaFoldDB" id="A0A4R5PDZ5"/>
<organism evidence="1 2">
    <name type="scientific">Mycobacteroides franklinii</name>
    <dbReference type="NCBI Taxonomy" id="948102"/>
    <lineage>
        <taxon>Bacteria</taxon>
        <taxon>Bacillati</taxon>
        <taxon>Actinomycetota</taxon>
        <taxon>Actinomycetes</taxon>
        <taxon>Mycobacteriales</taxon>
        <taxon>Mycobacteriaceae</taxon>
        <taxon>Mycobacteroides</taxon>
    </lineage>
</organism>
<protein>
    <submittedName>
        <fullName evidence="1">Uncharacterized protein</fullName>
    </submittedName>
</protein>
<sequence length="87" mass="9535">MTAKTAARTTPAAKRNWRHKEVRQANKYFGKRLKDDDHKAIQDYADSLGVKMSALIAPAVEEILRKAREHAAANSDGAADANMVLAS</sequence>
<evidence type="ECO:0000313" key="1">
    <source>
        <dbReference type="EMBL" id="TDH23159.1"/>
    </source>
</evidence>
<dbReference type="RefSeq" id="WP_078335952.1">
    <property type="nucleotide sequence ID" value="NZ_MAFQ01000014.1"/>
</dbReference>
<reference evidence="1 2" key="1">
    <citation type="journal article" date="2019" name="Sci. Rep.">
        <title>Extended insight into the Mycobacterium chelonae-abscessus complex through whole genome sequencing of Mycobacterium salmoniphilum outbreak and Mycobacterium salmoniphilum-like strains.</title>
        <authorList>
            <person name="Behra P.R.K."/>
            <person name="Das S."/>
            <person name="Pettersson B.M.F."/>
            <person name="Shirreff L."/>
            <person name="DuCote T."/>
            <person name="Jacobsson K.G."/>
            <person name="Ennis D.G."/>
            <person name="Kirsebom L.A."/>
        </authorList>
    </citation>
    <scope>NUCLEOTIDE SEQUENCE [LARGE SCALE GENOMIC DNA]</scope>
    <source>
        <strain evidence="1 2">DSM 45524</strain>
    </source>
</reference>
<dbReference type="Proteomes" id="UP000295627">
    <property type="component" value="Unassembled WGS sequence"/>
</dbReference>
<proteinExistence type="predicted"/>
<gene>
    <name evidence="1" type="ORF">EJ571_06780</name>
</gene>
<accession>A0A4R5PDZ5</accession>
<dbReference type="EMBL" id="RXLR01000013">
    <property type="protein sequence ID" value="TDH23159.1"/>
    <property type="molecule type" value="Genomic_DNA"/>
</dbReference>
<comment type="caution">
    <text evidence="1">The sequence shown here is derived from an EMBL/GenBank/DDBJ whole genome shotgun (WGS) entry which is preliminary data.</text>
</comment>
<evidence type="ECO:0000313" key="2">
    <source>
        <dbReference type="Proteomes" id="UP000295627"/>
    </source>
</evidence>
<name>A0A4R5PDZ5_9MYCO</name>